<feature type="compositionally biased region" description="Basic residues" evidence="1">
    <location>
        <begin position="22"/>
        <end position="37"/>
    </location>
</feature>
<name>A0A8S1M7E1_9CILI</name>
<sequence>MKEFKSYLFQLHKELHSQAKTKPPRCRQTKLQKRKKVIVKDQSSEQHGLDQSMIHKKDLSQLSKVF</sequence>
<dbReference type="AlphaFoldDB" id="A0A8S1M7E1"/>
<keyword evidence="3" id="KW-1185">Reference proteome</keyword>
<gene>
    <name evidence="2" type="ORF">PSON_ATCC_30995.1.T0290209</name>
</gene>
<dbReference type="EMBL" id="CAJJDN010000029">
    <property type="protein sequence ID" value="CAD8072526.1"/>
    <property type="molecule type" value="Genomic_DNA"/>
</dbReference>
<accession>A0A8S1M7E1</accession>
<evidence type="ECO:0000313" key="3">
    <source>
        <dbReference type="Proteomes" id="UP000692954"/>
    </source>
</evidence>
<protein>
    <submittedName>
        <fullName evidence="2">Uncharacterized protein</fullName>
    </submittedName>
</protein>
<comment type="caution">
    <text evidence="2">The sequence shown here is derived from an EMBL/GenBank/DDBJ whole genome shotgun (WGS) entry which is preliminary data.</text>
</comment>
<proteinExistence type="predicted"/>
<reference evidence="2" key="1">
    <citation type="submission" date="2021-01" db="EMBL/GenBank/DDBJ databases">
        <authorList>
            <consortium name="Genoscope - CEA"/>
            <person name="William W."/>
        </authorList>
    </citation>
    <scope>NUCLEOTIDE SEQUENCE</scope>
</reference>
<evidence type="ECO:0000313" key="2">
    <source>
        <dbReference type="EMBL" id="CAD8072526.1"/>
    </source>
</evidence>
<dbReference type="Proteomes" id="UP000692954">
    <property type="component" value="Unassembled WGS sequence"/>
</dbReference>
<evidence type="ECO:0000256" key="1">
    <source>
        <dbReference type="SAM" id="MobiDB-lite"/>
    </source>
</evidence>
<feature type="region of interest" description="Disordered" evidence="1">
    <location>
        <begin position="18"/>
        <end position="52"/>
    </location>
</feature>
<organism evidence="2 3">
    <name type="scientific">Paramecium sonneborni</name>
    <dbReference type="NCBI Taxonomy" id="65129"/>
    <lineage>
        <taxon>Eukaryota</taxon>
        <taxon>Sar</taxon>
        <taxon>Alveolata</taxon>
        <taxon>Ciliophora</taxon>
        <taxon>Intramacronucleata</taxon>
        <taxon>Oligohymenophorea</taxon>
        <taxon>Peniculida</taxon>
        <taxon>Parameciidae</taxon>
        <taxon>Paramecium</taxon>
    </lineage>
</organism>
<feature type="compositionally biased region" description="Basic and acidic residues" evidence="1">
    <location>
        <begin position="38"/>
        <end position="52"/>
    </location>
</feature>